<dbReference type="Proteomes" id="UP000191057">
    <property type="component" value="Chromosome"/>
</dbReference>
<evidence type="ECO:0000313" key="2">
    <source>
        <dbReference type="Proteomes" id="UP000191057"/>
    </source>
</evidence>
<protein>
    <submittedName>
        <fullName evidence="1">Uncharacterized protein</fullName>
    </submittedName>
</protein>
<sequence>MYFISKEENLIGKEIVFTHMAQFASAITIVTKDKGIFVVNQCSDCDGSEICIYNDYRAKDYILKYDWLRKTLHEKGIISQEEIQEYEDRKRLELQKQQEESKKRQEEQERITYERLRAKFEGLDPGKEVI</sequence>
<organism evidence="1 2">
    <name type="scientific">Bacillus thuringiensis</name>
    <dbReference type="NCBI Taxonomy" id="1428"/>
    <lineage>
        <taxon>Bacteria</taxon>
        <taxon>Bacillati</taxon>
        <taxon>Bacillota</taxon>
        <taxon>Bacilli</taxon>
        <taxon>Bacillales</taxon>
        <taxon>Bacillaceae</taxon>
        <taxon>Bacillus</taxon>
        <taxon>Bacillus cereus group</taxon>
    </lineage>
</organism>
<dbReference type="EMBL" id="CP020002">
    <property type="protein sequence ID" value="AQY37883.1"/>
    <property type="molecule type" value="Genomic_DNA"/>
</dbReference>
<evidence type="ECO:0000313" key="1">
    <source>
        <dbReference type="EMBL" id="AQY37883.1"/>
    </source>
</evidence>
<accession>A0A9W3TAN8</accession>
<dbReference type="AlphaFoldDB" id="A0A9W3TAN8"/>
<gene>
    <name evidence="1" type="ORF">B4918_07610</name>
</gene>
<dbReference type="RefSeq" id="WP_079245256.1">
    <property type="nucleotide sequence ID" value="NZ_JARSYF010000041.1"/>
</dbReference>
<proteinExistence type="predicted"/>
<name>A0A9W3TAN8_BACTU</name>
<reference evidence="1 2" key="1">
    <citation type="submission" date="2017-03" db="EMBL/GenBank/DDBJ databases">
        <title>Complete genome sequence of Bacillus thuringiensis L-7601, a novel melanin producing strain.</title>
        <authorList>
            <person name="Cai J."/>
            <person name="Cao Z."/>
            <person name="Tan T."/>
        </authorList>
    </citation>
    <scope>NUCLEOTIDE SEQUENCE [LARGE SCALE GENOMIC DNA]</scope>
    <source>
        <strain evidence="1 2">L-7601</strain>
    </source>
</reference>